<feature type="non-terminal residue" evidence="2">
    <location>
        <position position="72"/>
    </location>
</feature>
<reference evidence="2" key="1">
    <citation type="submission" date="2016-05" db="EMBL/GenBank/DDBJ databases">
        <authorList>
            <person name="Lavstsen T."/>
            <person name="Jespersen J.S."/>
        </authorList>
    </citation>
    <scope>NUCLEOTIDE SEQUENCE</scope>
    <source>
        <tissue evidence="2">Brain</tissue>
    </source>
</reference>
<name>A0A1A8KY06_9TELE</name>
<reference evidence="2" key="2">
    <citation type="submission" date="2016-06" db="EMBL/GenBank/DDBJ databases">
        <title>The genome of a short-lived fish provides insights into sex chromosome evolution and the genetic control of aging.</title>
        <authorList>
            <person name="Reichwald K."/>
            <person name="Felder M."/>
            <person name="Petzold A."/>
            <person name="Koch P."/>
            <person name="Groth M."/>
            <person name="Platzer M."/>
        </authorList>
    </citation>
    <scope>NUCLEOTIDE SEQUENCE</scope>
    <source>
        <tissue evidence="2">Brain</tissue>
    </source>
</reference>
<feature type="region of interest" description="Disordered" evidence="1">
    <location>
        <begin position="53"/>
        <end position="72"/>
    </location>
</feature>
<evidence type="ECO:0000313" key="2">
    <source>
        <dbReference type="EMBL" id="SBR37430.1"/>
    </source>
</evidence>
<dbReference type="AlphaFoldDB" id="A0A1A8KY06"/>
<accession>A0A1A8KY06</accession>
<evidence type="ECO:0000256" key="1">
    <source>
        <dbReference type="SAM" id="MobiDB-lite"/>
    </source>
</evidence>
<protein>
    <submittedName>
        <fullName evidence="2">Uncharacterized protein</fullName>
    </submittedName>
</protein>
<dbReference type="EMBL" id="HAEF01000048">
    <property type="protein sequence ID" value="SBR37430.1"/>
    <property type="molecule type" value="Transcribed_RNA"/>
</dbReference>
<proteinExistence type="predicted"/>
<sequence>CFNLMMINDPHLYSAFQSQRTPKRFTLVYHSSIHTHIHTLVLMSYGVAAASLGRTDRGGATDPPTTSSRQLG</sequence>
<gene>
    <name evidence="2" type="primary">Nfu_g_1_017265</name>
</gene>
<feature type="compositionally biased region" description="Polar residues" evidence="1">
    <location>
        <begin position="63"/>
        <end position="72"/>
    </location>
</feature>
<organism evidence="2">
    <name type="scientific">Nothobranchius pienaari</name>
    <dbReference type="NCBI Taxonomy" id="704102"/>
    <lineage>
        <taxon>Eukaryota</taxon>
        <taxon>Metazoa</taxon>
        <taxon>Chordata</taxon>
        <taxon>Craniata</taxon>
        <taxon>Vertebrata</taxon>
        <taxon>Euteleostomi</taxon>
        <taxon>Actinopterygii</taxon>
        <taxon>Neopterygii</taxon>
        <taxon>Teleostei</taxon>
        <taxon>Neoteleostei</taxon>
        <taxon>Acanthomorphata</taxon>
        <taxon>Ovalentaria</taxon>
        <taxon>Atherinomorphae</taxon>
        <taxon>Cyprinodontiformes</taxon>
        <taxon>Nothobranchiidae</taxon>
        <taxon>Nothobranchius</taxon>
    </lineage>
</organism>
<feature type="non-terminal residue" evidence="2">
    <location>
        <position position="1"/>
    </location>
</feature>